<dbReference type="Proteomes" id="UP000823909">
    <property type="component" value="Unassembled WGS sequence"/>
</dbReference>
<comment type="similarity">
    <text evidence="2">Belongs to the TmcAL family.</text>
</comment>
<evidence type="ECO:0000313" key="4">
    <source>
        <dbReference type="Proteomes" id="UP000823909"/>
    </source>
</evidence>
<gene>
    <name evidence="2" type="primary">tmcAL</name>
    <name evidence="3" type="ORF">H9910_01690</name>
</gene>
<comment type="subcellular location">
    <subcellularLocation>
        <location evidence="2">Cytoplasm</location>
    </subcellularLocation>
</comment>
<evidence type="ECO:0000256" key="2">
    <source>
        <dbReference type="HAMAP-Rule" id="MF_01539"/>
    </source>
</evidence>
<dbReference type="InterPro" id="IPR014729">
    <property type="entry name" value="Rossmann-like_a/b/a_fold"/>
</dbReference>
<evidence type="ECO:0000256" key="1">
    <source>
        <dbReference type="ARBA" id="ARBA00022694"/>
    </source>
</evidence>
<dbReference type="GO" id="GO:0016879">
    <property type="term" value="F:ligase activity, forming carbon-nitrogen bonds"/>
    <property type="evidence" value="ECO:0007669"/>
    <property type="project" value="UniProtKB-UniRule"/>
</dbReference>
<feature type="binding site" evidence="2">
    <location>
        <position position="175"/>
    </location>
    <ligand>
        <name>ATP</name>
        <dbReference type="ChEBI" id="CHEBI:30616"/>
    </ligand>
</feature>
<accession>A0A9D2RE60</accession>
<keyword evidence="2" id="KW-0694">RNA-binding</keyword>
<dbReference type="GO" id="GO:0000049">
    <property type="term" value="F:tRNA binding"/>
    <property type="evidence" value="ECO:0007669"/>
    <property type="project" value="UniProtKB-KW"/>
</dbReference>
<comment type="function">
    <text evidence="2">Catalyzes the formation of N(4)-acetylcytidine (ac(4)C) at the wobble position of elongator tRNA(Met), using acetate and ATP as substrates. First activates an acetate ion to form acetyladenylate (Ac-AMP) and then transfers the acetyl group to tRNA to form ac(4)C34.</text>
</comment>
<dbReference type="PANTHER" id="PTHR37825:SF1">
    <property type="entry name" value="TRNA(MET) CYTIDINE ACETATE LIGASE"/>
    <property type="match status" value="1"/>
</dbReference>
<dbReference type="Pfam" id="PF05636">
    <property type="entry name" value="HIGH_NTase1"/>
    <property type="match status" value="1"/>
</dbReference>
<keyword evidence="2" id="KW-0547">Nucleotide-binding</keyword>
<dbReference type="InterPro" id="IPR008513">
    <property type="entry name" value="tRNA(Met)_cyd_acetate_ligase"/>
</dbReference>
<feature type="binding site" evidence="2">
    <location>
        <position position="200"/>
    </location>
    <ligand>
        <name>ATP</name>
        <dbReference type="ChEBI" id="CHEBI:30616"/>
    </ligand>
</feature>
<dbReference type="SUPFAM" id="SSF52374">
    <property type="entry name" value="Nucleotidylyl transferase"/>
    <property type="match status" value="1"/>
</dbReference>
<dbReference type="GO" id="GO:0005737">
    <property type="term" value="C:cytoplasm"/>
    <property type="evidence" value="ECO:0007669"/>
    <property type="project" value="UniProtKB-SubCell"/>
</dbReference>
<dbReference type="AlphaFoldDB" id="A0A9D2RE60"/>
<keyword evidence="2" id="KW-0436">Ligase</keyword>
<keyword evidence="2" id="KW-0963">Cytoplasm</keyword>
<keyword evidence="1 2" id="KW-0819">tRNA processing</keyword>
<reference evidence="3" key="1">
    <citation type="journal article" date="2021" name="PeerJ">
        <title>Extensive microbial diversity within the chicken gut microbiome revealed by metagenomics and culture.</title>
        <authorList>
            <person name="Gilroy R."/>
            <person name="Ravi A."/>
            <person name="Getino M."/>
            <person name="Pursley I."/>
            <person name="Horton D.L."/>
            <person name="Alikhan N.F."/>
            <person name="Baker D."/>
            <person name="Gharbi K."/>
            <person name="Hall N."/>
            <person name="Watson M."/>
            <person name="Adriaenssens E.M."/>
            <person name="Foster-Nyarko E."/>
            <person name="Jarju S."/>
            <person name="Secka A."/>
            <person name="Antonio M."/>
            <person name="Oren A."/>
            <person name="Chaudhuri R.R."/>
            <person name="La Ragione R."/>
            <person name="Hildebrand F."/>
            <person name="Pallen M.J."/>
        </authorList>
    </citation>
    <scope>NUCLEOTIDE SEQUENCE</scope>
    <source>
        <strain evidence="3">ChiBcec15-3976</strain>
    </source>
</reference>
<sequence length="440" mass="49437">MKIAGLIAEYNPFHNGHLYHIQETKRITGADAVIVVMSGDYVQRGVPAIMPKRIRAEMALKCGAAAVFELPVCYATGSAELFAAGAVSLLDRLGIVDCLCFGSECSDLRAMDAVADILLKEPPEYRNLLKEHLRQGCSYPAARQNAVTGYSMSFRDKSTPSVSATSLTDIMKEPNNILGIEYLKALKKLNSSIRPYTIRREGAGYHDRRLSDSHFSSASAIRSLLAFSSSALSTEQSADAFDDNSFSDIRPELEDQVPPNCLELLKDWHQVLYPVYANDFSLILKYKLLNKRTDSLIRYADVSEELAARITARLDDFFNYRQFCELLKTREITQTRINRALLHIMLGIKKDSLIEYTGNGFHCYARLLGVRKGCEKILAKITRESPLTLIARLSDSEELPRSAQKMLRNDILASNLYMSVVTNKYRTAFQNEYKQALLKV</sequence>
<keyword evidence="2" id="KW-0820">tRNA-binding</keyword>
<dbReference type="GO" id="GO:0005524">
    <property type="term" value="F:ATP binding"/>
    <property type="evidence" value="ECO:0007669"/>
    <property type="project" value="UniProtKB-KW"/>
</dbReference>
<reference evidence="3" key="2">
    <citation type="submission" date="2021-04" db="EMBL/GenBank/DDBJ databases">
        <authorList>
            <person name="Gilroy R."/>
        </authorList>
    </citation>
    <scope>NUCLEOTIDE SEQUENCE</scope>
    <source>
        <strain evidence="3">ChiBcec15-3976</strain>
    </source>
</reference>
<protein>
    <recommendedName>
        <fullName evidence="2">tRNA(Met) cytidine acetate ligase</fullName>
        <ecNumber evidence="2">6.3.4.-</ecNumber>
    </recommendedName>
</protein>
<comment type="caution">
    <text evidence="2">Lacks conserved residue(s) required for the propagation of feature annotation.</text>
</comment>
<dbReference type="EC" id="6.3.4.-" evidence="2"/>
<dbReference type="EMBL" id="DWUU01000013">
    <property type="protein sequence ID" value="HJD41711.1"/>
    <property type="molecule type" value="Genomic_DNA"/>
</dbReference>
<keyword evidence="2" id="KW-0067">ATP-binding</keyword>
<feature type="binding site" evidence="2">
    <location>
        <begin position="7"/>
        <end position="20"/>
    </location>
    <ligand>
        <name>ATP</name>
        <dbReference type="ChEBI" id="CHEBI:30616"/>
    </ligand>
</feature>
<feature type="binding site" evidence="2">
    <location>
        <position position="102"/>
    </location>
    <ligand>
        <name>ATP</name>
        <dbReference type="ChEBI" id="CHEBI:30616"/>
    </ligand>
</feature>
<comment type="catalytic activity">
    <reaction evidence="2">
        <text>cytidine(34) in elongator tRNA(Met) + acetate + ATP = N(4)-acetylcytidine(34) in elongator tRNA(Met) + AMP + diphosphate</text>
        <dbReference type="Rhea" id="RHEA:58144"/>
        <dbReference type="Rhea" id="RHEA-COMP:10693"/>
        <dbReference type="Rhea" id="RHEA-COMP:10694"/>
        <dbReference type="ChEBI" id="CHEBI:30089"/>
        <dbReference type="ChEBI" id="CHEBI:30616"/>
        <dbReference type="ChEBI" id="CHEBI:33019"/>
        <dbReference type="ChEBI" id="CHEBI:74900"/>
        <dbReference type="ChEBI" id="CHEBI:82748"/>
        <dbReference type="ChEBI" id="CHEBI:456215"/>
    </reaction>
</comment>
<evidence type="ECO:0000313" key="3">
    <source>
        <dbReference type="EMBL" id="HJD41711.1"/>
    </source>
</evidence>
<dbReference type="Gene3D" id="3.40.50.620">
    <property type="entry name" value="HUPs"/>
    <property type="match status" value="1"/>
</dbReference>
<dbReference type="PANTHER" id="PTHR37825">
    <property type="entry name" value="TRNA(MET) CYTIDINE ACETATE LIGASE"/>
    <property type="match status" value="1"/>
</dbReference>
<dbReference type="HAMAP" id="MF_01539">
    <property type="entry name" value="TmcAL"/>
    <property type="match status" value="1"/>
</dbReference>
<dbReference type="GO" id="GO:0006400">
    <property type="term" value="P:tRNA modification"/>
    <property type="evidence" value="ECO:0007669"/>
    <property type="project" value="UniProtKB-UniRule"/>
</dbReference>
<proteinExistence type="inferred from homology"/>
<organism evidence="3 4">
    <name type="scientific">Candidatus Mediterraneibacter quadrami</name>
    <dbReference type="NCBI Taxonomy" id="2838684"/>
    <lineage>
        <taxon>Bacteria</taxon>
        <taxon>Bacillati</taxon>
        <taxon>Bacillota</taxon>
        <taxon>Clostridia</taxon>
        <taxon>Lachnospirales</taxon>
        <taxon>Lachnospiraceae</taxon>
        <taxon>Mediterraneibacter</taxon>
    </lineage>
</organism>
<name>A0A9D2RE60_9FIRM</name>
<comment type="caution">
    <text evidence="3">The sequence shown here is derived from an EMBL/GenBank/DDBJ whole genome shotgun (WGS) entry which is preliminary data.</text>
</comment>